<dbReference type="Proteomes" id="UP000178912">
    <property type="component" value="Unassembled WGS sequence"/>
</dbReference>
<evidence type="ECO:0000256" key="1">
    <source>
        <dbReference type="SAM" id="Coils"/>
    </source>
</evidence>
<dbReference type="EMBL" id="FJUX01000089">
    <property type="protein sequence ID" value="CZT06830.1"/>
    <property type="molecule type" value="Genomic_DNA"/>
</dbReference>
<name>A0A1E1L8F7_9HELO</name>
<evidence type="ECO:0000313" key="4">
    <source>
        <dbReference type="Proteomes" id="UP000178912"/>
    </source>
</evidence>
<gene>
    <name evidence="3" type="ORF">RAG0_12466</name>
</gene>
<dbReference type="GO" id="GO:0007131">
    <property type="term" value="P:reciprocal meiotic recombination"/>
    <property type="evidence" value="ECO:0007669"/>
    <property type="project" value="InterPro"/>
</dbReference>
<dbReference type="AlphaFoldDB" id="A0A1E1L8F7"/>
<dbReference type="GO" id="GO:0061630">
    <property type="term" value="F:ubiquitin protein ligase activity"/>
    <property type="evidence" value="ECO:0007669"/>
    <property type="project" value="InterPro"/>
</dbReference>
<sequence length="314" mass="34235">MTNLNPTEDYKASVLCGLSPTVIMECASRALNFWAYQTTSEITYQAFLAKSLTDKYSMLNNQVDKLVHEANEQITTLQDKVTNMQADQESLVRRNEEIANALREKNRKHLQTQELYDKLKRRSMLSQVQDAASDEVDNAIQASVSTNHFVDKGNLSMRPPPPLFSGHPSAPMQRMGATSHAGMGPPHIRRSEDAGWNAFSSQSNSNQNPPIQTPSSHRQTLASLQGMGHGLQHPGIAATPQSRQRVSPRIPLANINGNNPGLSSFAGYGMSAGLKVSNPGGLVRNGVATGRPVMKPRGLTKSPFHLAHSCTKAL</sequence>
<dbReference type="OrthoDB" id="441210at2759"/>
<dbReference type="PANTHER" id="PTHR14305:SF0">
    <property type="entry name" value="E3 UBIQUITIN-PROTEIN LIGASE CCNB1IP1"/>
    <property type="match status" value="1"/>
</dbReference>
<dbReference type="GO" id="GO:0000795">
    <property type="term" value="C:synaptonemal complex"/>
    <property type="evidence" value="ECO:0007669"/>
    <property type="project" value="InterPro"/>
</dbReference>
<feature type="region of interest" description="Disordered" evidence="2">
    <location>
        <begin position="150"/>
        <end position="218"/>
    </location>
</feature>
<dbReference type="InterPro" id="IPR042448">
    <property type="entry name" value="CCNB1IP1"/>
</dbReference>
<accession>A0A1E1L8F7</accession>
<evidence type="ECO:0000313" key="3">
    <source>
        <dbReference type="EMBL" id="CZT06830.1"/>
    </source>
</evidence>
<feature type="compositionally biased region" description="Low complexity" evidence="2">
    <location>
        <begin position="200"/>
        <end position="216"/>
    </location>
</feature>
<protein>
    <submittedName>
        <fullName evidence="3">Related to lactose regulatory protein</fullName>
    </submittedName>
</protein>
<proteinExistence type="predicted"/>
<dbReference type="PANTHER" id="PTHR14305">
    <property type="entry name" value="E3 UBIQUITIN-PROTEIN LIGASE CCNB1IP1"/>
    <property type="match status" value="1"/>
</dbReference>
<reference evidence="4" key="1">
    <citation type="submission" date="2016-03" db="EMBL/GenBank/DDBJ databases">
        <authorList>
            <person name="Guldener U."/>
        </authorList>
    </citation>
    <scope>NUCLEOTIDE SEQUENCE [LARGE SCALE GENOMIC DNA]</scope>
    <source>
        <strain evidence="4">04CH-RAC-A.6.1</strain>
    </source>
</reference>
<evidence type="ECO:0000256" key="2">
    <source>
        <dbReference type="SAM" id="MobiDB-lite"/>
    </source>
</evidence>
<keyword evidence="4" id="KW-1185">Reference proteome</keyword>
<organism evidence="3 4">
    <name type="scientific">Rhynchosporium agropyri</name>
    <dbReference type="NCBI Taxonomy" id="914238"/>
    <lineage>
        <taxon>Eukaryota</taxon>
        <taxon>Fungi</taxon>
        <taxon>Dikarya</taxon>
        <taxon>Ascomycota</taxon>
        <taxon>Pezizomycotina</taxon>
        <taxon>Leotiomycetes</taxon>
        <taxon>Helotiales</taxon>
        <taxon>Ploettnerulaceae</taxon>
        <taxon>Rhynchosporium</taxon>
    </lineage>
</organism>
<keyword evidence="1" id="KW-0175">Coiled coil</keyword>
<feature type="coiled-coil region" evidence="1">
    <location>
        <begin position="49"/>
        <end position="122"/>
    </location>
</feature>